<dbReference type="InterPro" id="IPR010854">
    <property type="entry name" value="YdgH/BhsA/McbA-like_dom"/>
</dbReference>
<dbReference type="NCBIfam" id="NF011433">
    <property type="entry name" value="PRK14864.1"/>
    <property type="match status" value="1"/>
</dbReference>
<accession>A0ABS4PA53</accession>
<evidence type="ECO:0000313" key="4">
    <source>
        <dbReference type="EMBL" id="MBP2169517.1"/>
    </source>
</evidence>
<comment type="caution">
    <text evidence="4">The sequence shown here is derived from an EMBL/GenBank/DDBJ whole genome shotgun (WGS) entry which is preliminary data.</text>
</comment>
<gene>
    <name evidence="4" type="ORF">J2125_002709</name>
</gene>
<feature type="domain" description="YdgH/BhsA/McbA-like" evidence="3">
    <location>
        <begin position="44"/>
        <end position="98"/>
    </location>
</feature>
<dbReference type="SUPFAM" id="SSF159871">
    <property type="entry name" value="YdgH-like"/>
    <property type="match status" value="1"/>
</dbReference>
<dbReference type="EMBL" id="JAGGMQ010000001">
    <property type="protein sequence ID" value="MBP2169517.1"/>
    <property type="molecule type" value="Genomic_DNA"/>
</dbReference>
<sequence>MRIAITFLLALLLSSCSALNTTPQAPPPPASQAQEITRAQSIGLTKVGSISATSRGSPDDVQRAIAAKANASGAAYYQILMVSETVMPGLWYATAVLFNPSAAGSSQQ</sequence>
<feature type="chain" id="PRO_5047368790" description="YdgH/BhsA/McbA-like domain-containing protein" evidence="2">
    <location>
        <begin position="21"/>
        <end position="108"/>
    </location>
</feature>
<dbReference type="RefSeq" id="WP_017801090.1">
    <property type="nucleotide sequence ID" value="NZ_JAGGMQ010000001.1"/>
</dbReference>
<evidence type="ECO:0000256" key="1">
    <source>
        <dbReference type="ARBA" id="ARBA00022729"/>
    </source>
</evidence>
<organism evidence="4 5">
    <name type="scientific">Winslowiella toletana</name>
    <dbReference type="NCBI Taxonomy" id="92490"/>
    <lineage>
        <taxon>Bacteria</taxon>
        <taxon>Pseudomonadati</taxon>
        <taxon>Pseudomonadota</taxon>
        <taxon>Gammaproteobacteria</taxon>
        <taxon>Enterobacterales</taxon>
        <taxon>Erwiniaceae</taxon>
        <taxon>Winslowiella</taxon>
    </lineage>
</organism>
<name>A0ABS4PA53_9GAMM</name>
<dbReference type="PANTHER" id="PTHR34156">
    <property type="entry name" value="OUTER MEMBRANE PROTEIN-RELATED-RELATED"/>
    <property type="match status" value="1"/>
</dbReference>
<evidence type="ECO:0000313" key="5">
    <source>
        <dbReference type="Proteomes" id="UP001195624"/>
    </source>
</evidence>
<feature type="signal peptide" evidence="2">
    <location>
        <begin position="1"/>
        <end position="20"/>
    </location>
</feature>
<dbReference type="Gene3D" id="3.30.1660.10">
    <property type="entry name" value="Flavin-binding protein dodecin"/>
    <property type="match status" value="1"/>
</dbReference>
<reference evidence="5" key="1">
    <citation type="submission" date="2023-07" db="EMBL/GenBank/DDBJ databases">
        <title>Genome mining of underrepresented organisms for secondary metabolites.</title>
        <authorList>
            <person name="D'Agostino P.M."/>
        </authorList>
    </citation>
    <scope>NUCLEOTIDE SEQUENCE [LARGE SCALE GENOMIC DNA]</scope>
    <source>
        <strain evidence="5">WS4403</strain>
    </source>
</reference>
<dbReference type="InterPro" id="IPR051096">
    <property type="entry name" value="BhsA/McbA_stress_biofilm_assoc"/>
</dbReference>
<proteinExistence type="predicted"/>
<dbReference type="InterPro" id="IPR025543">
    <property type="entry name" value="Dodecin-like"/>
</dbReference>
<protein>
    <recommendedName>
        <fullName evidence="3">YdgH/BhsA/McbA-like domain-containing protein</fullName>
    </recommendedName>
</protein>
<evidence type="ECO:0000256" key="2">
    <source>
        <dbReference type="SAM" id="SignalP"/>
    </source>
</evidence>
<keyword evidence="5" id="KW-1185">Reference proteome</keyword>
<evidence type="ECO:0000259" key="3">
    <source>
        <dbReference type="Pfam" id="PF07338"/>
    </source>
</evidence>
<dbReference type="Pfam" id="PF07338">
    <property type="entry name" value="YdgH_BhsA-like"/>
    <property type="match status" value="1"/>
</dbReference>
<dbReference type="InterPro" id="IPR036275">
    <property type="entry name" value="YdgH-like_sf"/>
</dbReference>
<keyword evidence="1 2" id="KW-0732">Signal</keyword>
<dbReference type="Proteomes" id="UP001195624">
    <property type="component" value="Unassembled WGS sequence"/>
</dbReference>
<dbReference type="PANTHER" id="PTHR34156:SF11">
    <property type="entry name" value="LIPOPROTEIN BSMA"/>
    <property type="match status" value="1"/>
</dbReference>
<dbReference type="PROSITE" id="PS51257">
    <property type="entry name" value="PROKAR_LIPOPROTEIN"/>
    <property type="match status" value="1"/>
</dbReference>